<dbReference type="Proteomes" id="UP000305451">
    <property type="component" value="Unassembled WGS sequence"/>
</dbReference>
<keyword evidence="5" id="KW-0574">Periplasm</keyword>
<evidence type="ECO:0000256" key="3">
    <source>
        <dbReference type="ARBA" id="ARBA00009284"/>
    </source>
</evidence>
<feature type="signal peptide" evidence="6">
    <location>
        <begin position="1"/>
        <end position="24"/>
    </location>
</feature>
<comment type="pathway">
    <text evidence="2">Glycan metabolism; osmoregulated periplasmic glucan (OPG) biosynthesis.</text>
</comment>
<dbReference type="EMBL" id="SRXV01000002">
    <property type="protein sequence ID" value="TGY93374.1"/>
    <property type="molecule type" value="Genomic_DNA"/>
</dbReference>
<dbReference type="AlphaFoldDB" id="A0A4S2HBQ8"/>
<dbReference type="GO" id="GO:0030288">
    <property type="term" value="C:outer membrane-bounded periplasmic space"/>
    <property type="evidence" value="ECO:0007669"/>
    <property type="project" value="TreeGrafter"/>
</dbReference>
<dbReference type="PIRSF" id="PIRSF006281">
    <property type="entry name" value="MdoG"/>
    <property type="match status" value="1"/>
</dbReference>
<dbReference type="InterPro" id="IPR014718">
    <property type="entry name" value="GH-type_carb-bd"/>
</dbReference>
<dbReference type="PANTHER" id="PTHR30504:SF2">
    <property type="entry name" value="GLUCANS BIOSYNTHESIS PROTEIN G"/>
    <property type="match status" value="1"/>
</dbReference>
<dbReference type="SUPFAM" id="SSF81296">
    <property type="entry name" value="E set domains"/>
    <property type="match status" value="1"/>
</dbReference>
<dbReference type="InterPro" id="IPR011013">
    <property type="entry name" value="Gal_mutarotase_sf_dom"/>
</dbReference>
<comment type="subcellular location">
    <subcellularLocation>
        <location evidence="1">Periplasm</location>
    </subcellularLocation>
</comment>
<reference evidence="8 9" key="1">
    <citation type="journal article" date="2013" name="Int. J. Syst. Evol. Microbiol.">
        <title>Marinicauda pacifica gen. nov., sp. nov., a prosthecate alphaproteobacterium of the family Hyphomonadaceae isolated from deep seawater.</title>
        <authorList>
            <person name="Zhang X.Y."/>
            <person name="Li G.W."/>
            <person name="Wang C.S."/>
            <person name="Zhang Y.J."/>
            <person name="Xu X.W."/>
            <person name="Li H."/>
            <person name="Liu A."/>
            <person name="Liu C."/>
            <person name="Xie B.B."/>
            <person name="Qin Q.L."/>
            <person name="Xu Z."/>
            <person name="Chen X.L."/>
            <person name="Zhou B.C."/>
            <person name="Zhang Y.Z."/>
        </authorList>
    </citation>
    <scope>NUCLEOTIDE SEQUENCE [LARGE SCALE GENOMIC DNA]</scope>
    <source>
        <strain evidence="8 9">P-1 km-3</strain>
    </source>
</reference>
<comment type="caution">
    <text evidence="8">The sequence shown here is derived from an EMBL/GenBank/DDBJ whole genome shotgun (WGS) entry which is preliminary data.</text>
</comment>
<dbReference type="InterPro" id="IPR007444">
    <property type="entry name" value="Glucan_biosyn_MdoG_C"/>
</dbReference>
<proteinExistence type="inferred from homology"/>
<dbReference type="Gene3D" id="2.70.98.10">
    <property type="match status" value="1"/>
</dbReference>
<accession>A0A4S2HBQ8</accession>
<dbReference type="OrthoDB" id="9777817at2"/>
<dbReference type="GO" id="GO:0003824">
    <property type="term" value="F:catalytic activity"/>
    <property type="evidence" value="ECO:0007669"/>
    <property type="project" value="InterPro"/>
</dbReference>
<dbReference type="FunFam" id="2.70.98.10:FF:000001">
    <property type="entry name" value="Glucans biosynthesis protein G"/>
    <property type="match status" value="1"/>
</dbReference>
<feature type="chain" id="PRO_5020909423" evidence="6">
    <location>
        <begin position="25"/>
        <end position="503"/>
    </location>
</feature>
<name>A0A4S2HBQ8_9PROT</name>
<dbReference type="UniPathway" id="UPA00637"/>
<evidence type="ECO:0000313" key="8">
    <source>
        <dbReference type="EMBL" id="TGY93374.1"/>
    </source>
</evidence>
<dbReference type="InterPro" id="IPR013783">
    <property type="entry name" value="Ig-like_fold"/>
</dbReference>
<feature type="domain" description="Glucan biosynthesis periplasmic MdoG C-terminal" evidence="7">
    <location>
        <begin position="32"/>
        <end position="499"/>
    </location>
</feature>
<evidence type="ECO:0000256" key="2">
    <source>
        <dbReference type="ARBA" id="ARBA00005001"/>
    </source>
</evidence>
<dbReference type="Gene3D" id="2.60.40.10">
    <property type="entry name" value="Immunoglobulins"/>
    <property type="match status" value="1"/>
</dbReference>
<dbReference type="InterPro" id="IPR014438">
    <property type="entry name" value="Glucan_biosyn_MdoG/MdoD"/>
</dbReference>
<keyword evidence="4 6" id="KW-0732">Signal</keyword>
<dbReference type="Pfam" id="PF04349">
    <property type="entry name" value="MdoG"/>
    <property type="match status" value="1"/>
</dbReference>
<comment type="similarity">
    <text evidence="3">Belongs to the OpgD/OpgG family.</text>
</comment>
<evidence type="ECO:0000256" key="6">
    <source>
        <dbReference type="SAM" id="SignalP"/>
    </source>
</evidence>
<evidence type="ECO:0000259" key="7">
    <source>
        <dbReference type="Pfam" id="PF04349"/>
    </source>
</evidence>
<evidence type="ECO:0000313" key="9">
    <source>
        <dbReference type="Proteomes" id="UP000305451"/>
    </source>
</evidence>
<evidence type="ECO:0000256" key="4">
    <source>
        <dbReference type="ARBA" id="ARBA00022729"/>
    </source>
</evidence>
<dbReference type="SUPFAM" id="SSF74650">
    <property type="entry name" value="Galactose mutarotase-like"/>
    <property type="match status" value="1"/>
</dbReference>
<dbReference type="GO" id="GO:0030246">
    <property type="term" value="F:carbohydrate binding"/>
    <property type="evidence" value="ECO:0007669"/>
    <property type="project" value="InterPro"/>
</dbReference>
<sequence>MSRRSLLAAGAGGLSALLAGPAFALQGTGERFSREGVVALARALAARAYVPPAPMPEALSTLGYDAYRAIRYKREAAVWGRSPTRFSIEMFAPGSVYANGVDIQIVENGVARPVPANADAFETPSEEVAQLLSRVGQLAGFRLHFPLNRPEIADEFVVFQGASYFRAVSRGQHYGLSARGLAIDTAEPTGEEFPIFRTFWIERPSAGVDSIVVHGLLDSRRVTGAYRFGIYPGATTQMEISATLFPRERLSHVGLGCLTSMYMHGPIDPPAQPDYRPAVHDSLGLAIETGRGERLWRPLSNPRALQMSAFSDRSPSGFGLVQRTRDFGAYQDLEARYETRPSAWVRPRGDWGDGHVQLVEIPSSHEGNDNIVAYWRPREGLPANAAFEFAYDLSWPNQVSLPGRLGEVTRSAVGRTLDRGLPQMVIDYANPRRIAADQVRIEASAGRDLPVQYTVAENARTGGLRVYLTFEPRDAQTVELRVRPFAGEDPIGETWLYRWTPRG</sequence>
<keyword evidence="9" id="KW-1185">Reference proteome</keyword>
<organism evidence="8 9">
    <name type="scientific">Marinicauda pacifica</name>
    <dbReference type="NCBI Taxonomy" id="1133559"/>
    <lineage>
        <taxon>Bacteria</taxon>
        <taxon>Pseudomonadati</taxon>
        <taxon>Pseudomonadota</taxon>
        <taxon>Alphaproteobacteria</taxon>
        <taxon>Maricaulales</taxon>
        <taxon>Maricaulaceae</taxon>
        <taxon>Marinicauda</taxon>
    </lineage>
</organism>
<dbReference type="GO" id="GO:0051274">
    <property type="term" value="P:beta-glucan biosynthetic process"/>
    <property type="evidence" value="ECO:0007669"/>
    <property type="project" value="TreeGrafter"/>
</dbReference>
<dbReference type="InterPro" id="IPR014756">
    <property type="entry name" value="Ig_E-set"/>
</dbReference>
<evidence type="ECO:0000256" key="5">
    <source>
        <dbReference type="ARBA" id="ARBA00022764"/>
    </source>
</evidence>
<protein>
    <submittedName>
        <fullName evidence="8">Glucan biosynthesis protein G</fullName>
    </submittedName>
</protein>
<gene>
    <name evidence="8" type="ORF">E5162_07080</name>
</gene>
<dbReference type="PANTHER" id="PTHR30504">
    <property type="entry name" value="GLUCANS BIOSYNTHESIS PROTEIN"/>
    <property type="match status" value="1"/>
</dbReference>
<evidence type="ECO:0000256" key="1">
    <source>
        <dbReference type="ARBA" id="ARBA00004418"/>
    </source>
</evidence>